<dbReference type="GeneTree" id="ENSGT00940000160401"/>
<keyword evidence="18" id="KW-1185">Reference proteome</keyword>
<evidence type="ECO:0000256" key="10">
    <source>
        <dbReference type="ARBA" id="ARBA00023157"/>
    </source>
</evidence>
<dbReference type="PROSITE" id="PS50026">
    <property type="entry name" value="EGF_3"/>
    <property type="match status" value="3"/>
</dbReference>
<dbReference type="GO" id="GO:0016055">
    <property type="term" value="P:Wnt signaling pathway"/>
    <property type="evidence" value="ECO:0007669"/>
    <property type="project" value="UniProtKB-KW"/>
</dbReference>
<dbReference type="PANTHER" id="PTHR14949:SF32">
    <property type="entry name" value="WNT INHIBITORY FACTOR 1"/>
    <property type="match status" value="1"/>
</dbReference>
<evidence type="ECO:0000256" key="14">
    <source>
        <dbReference type="SAM" id="SignalP"/>
    </source>
</evidence>
<keyword evidence="10 12" id="KW-1015">Disulfide bond</keyword>
<dbReference type="FunFam" id="2.10.25.10:FF:000020">
    <property type="entry name" value="Latent-transforming growth factor beta-binding protein 1"/>
    <property type="match status" value="1"/>
</dbReference>
<feature type="domain" description="EGF-like" evidence="15">
    <location>
        <begin position="243"/>
        <end position="274"/>
    </location>
</feature>
<dbReference type="PRINTS" id="PR01901">
    <property type="entry name" value="WIFPROTEIN"/>
</dbReference>
<dbReference type="InterPro" id="IPR050969">
    <property type="entry name" value="Dev_Signal_Modulators"/>
</dbReference>
<evidence type="ECO:0000256" key="8">
    <source>
        <dbReference type="ARBA" id="ARBA00022729"/>
    </source>
</evidence>
<keyword evidence="7" id="KW-0879">Wnt signaling pathway</keyword>
<proteinExistence type="predicted"/>
<dbReference type="SMART" id="SM00469">
    <property type="entry name" value="WIF"/>
    <property type="match status" value="1"/>
</dbReference>
<evidence type="ECO:0000256" key="5">
    <source>
        <dbReference type="ARBA" id="ARBA00022525"/>
    </source>
</evidence>
<sequence length="356" mass="38890">MSATETQSPFLSPFKTCFLILLGGLLSNAVQDQGSLYMWIDANQARILIGFEEDILIVSEGKMAPFTTDFRKAQQRMPAIPVNIQHVNFTWQATKQAEYFYEFQALRSLDLDVMDNPTVNVPLLGSVPHKPSVVQVGFPCLGEQDGVAAFEVTILVMDAGGNIILRTPHNAIFFKTCQRALCLPRCLNGGLCMSPGLCICPPGYYGDSCDKANCSTICLNGGTCFHPGKCICSPGFEGARCENSKCRQPCRNGGRCSGKNKCKCAKGFHGDLCSKAVCEPSCGAQGTCVEPNKCQCKEGWHGRHCYKRYRGEAPNTPRLSSAPKQKPPQHTSSVKEVKEVKEVPEANRLADSNYVV</sequence>
<keyword evidence="9" id="KW-0677">Repeat</keyword>
<feature type="disulfide bond" evidence="12">
    <location>
        <begin position="246"/>
        <end position="256"/>
    </location>
</feature>
<name>A0AAY5JWV0_ESOLU</name>
<dbReference type="CTD" id="11197"/>
<evidence type="ECO:0000259" key="15">
    <source>
        <dbReference type="PROSITE" id="PS50026"/>
    </source>
</evidence>
<feature type="disulfide bond" evidence="12">
    <location>
        <begin position="214"/>
        <end position="224"/>
    </location>
</feature>
<dbReference type="Pfam" id="PF25024">
    <property type="entry name" value="EGF_TEN"/>
    <property type="match status" value="1"/>
</dbReference>
<dbReference type="InterPro" id="IPR003306">
    <property type="entry name" value="WIF"/>
</dbReference>
<keyword evidence="8 14" id="KW-0732">Signal</keyword>
<gene>
    <name evidence="17" type="primary">WIF1</name>
</gene>
<feature type="domain" description="EGF-like" evidence="15">
    <location>
        <begin position="178"/>
        <end position="207"/>
    </location>
</feature>
<feature type="signal peptide" evidence="14">
    <location>
        <begin position="1"/>
        <end position="29"/>
    </location>
</feature>
<dbReference type="Gene3D" id="2.10.25.10">
    <property type="entry name" value="Laminin"/>
    <property type="match status" value="4"/>
</dbReference>
<evidence type="ECO:0000256" key="6">
    <source>
        <dbReference type="ARBA" id="ARBA00022536"/>
    </source>
</evidence>
<dbReference type="SUPFAM" id="SSF57196">
    <property type="entry name" value="EGF/Laminin"/>
    <property type="match status" value="1"/>
</dbReference>
<comment type="function">
    <text evidence="1">Binds to WNT proteins and inhibits their activities. May be involved in mesoderm segmentation.</text>
</comment>
<dbReference type="CDD" id="cd00054">
    <property type="entry name" value="EGF_CA"/>
    <property type="match status" value="1"/>
</dbReference>
<feature type="compositionally biased region" description="Polar residues" evidence="13">
    <location>
        <begin position="317"/>
        <end position="332"/>
    </location>
</feature>
<dbReference type="Pfam" id="PF02019">
    <property type="entry name" value="WIF"/>
    <property type="match status" value="1"/>
</dbReference>
<reference evidence="17" key="3">
    <citation type="submission" date="2025-09" db="UniProtKB">
        <authorList>
            <consortium name="Ensembl"/>
        </authorList>
    </citation>
    <scope>IDENTIFICATION</scope>
</reference>
<dbReference type="Proteomes" id="UP000265140">
    <property type="component" value="Chromosome 14"/>
</dbReference>
<dbReference type="GeneID" id="105027088"/>
<feature type="compositionally biased region" description="Basic and acidic residues" evidence="13">
    <location>
        <begin position="333"/>
        <end position="345"/>
    </location>
</feature>
<evidence type="ECO:0000256" key="9">
    <source>
        <dbReference type="ARBA" id="ARBA00022737"/>
    </source>
</evidence>
<reference evidence="17" key="2">
    <citation type="submission" date="2025-08" db="UniProtKB">
        <authorList>
            <consortium name="Ensembl"/>
        </authorList>
    </citation>
    <scope>IDENTIFICATION</scope>
</reference>
<feature type="disulfide bond" evidence="12">
    <location>
        <begin position="264"/>
        <end position="273"/>
    </location>
</feature>
<dbReference type="GO" id="GO:0005102">
    <property type="term" value="F:signaling receptor binding"/>
    <property type="evidence" value="ECO:0007669"/>
    <property type="project" value="TreeGrafter"/>
</dbReference>
<comment type="subcellular location">
    <subcellularLocation>
        <location evidence="2">Secreted</location>
    </subcellularLocation>
</comment>
<accession>A0AAY5JWV0</accession>
<dbReference type="InterPro" id="IPR013309">
    <property type="entry name" value="Wnt-inh"/>
</dbReference>
<dbReference type="GO" id="GO:0009986">
    <property type="term" value="C:cell surface"/>
    <property type="evidence" value="ECO:0007669"/>
    <property type="project" value="TreeGrafter"/>
</dbReference>
<dbReference type="FunFam" id="2.60.40.2170:FF:000001">
    <property type="entry name" value="WNT inhibitory factor 1"/>
    <property type="match status" value="1"/>
</dbReference>
<dbReference type="InterPro" id="IPR000742">
    <property type="entry name" value="EGF"/>
</dbReference>
<dbReference type="PROSITE" id="PS50814">
    <property type="entry name" value="WIF"/>
    <property type="match status" value="1"/>
</dbReference>
<feature type="chain" id="PRO_5044229883" description="Wnt inhibitory factor 1" evidence="14">
    <location>
        <begin position="30"/>
        <end position="356"/>
    </location>
</feature>
<evidence type="ECO:0000256" key="13">
    <source>
        <dbReference type="SAM" id="MobiDB-lite"/>
    </source>
</evidence>
<dbReference type="PROSITE" id="PS01186">
    <property type="entry name" value="EGF_2"/>
    <property type="match status" value="3"/>
</dbReference>
<feature type="region of interest" description="Disordered" evidence="13">
    <location>
        <begin position="315"/>
        <end position="356"/>
    </location>
</feature>
<evidence type="ECO:0000256" key="11">
    <source>
        <dbReference type="ARBA" id="ARBA00023180"/>
    </source>
</evidence>
<feature type="disulfide bond" evidence="12">
    <location>
        <begin position="232"/>
        <end position="241"/>
    </location>
</feature>
<protein>
    <recommendedName>
        <fullName evidence="3">Wnt inhibitory factor 1</fullName>
    </recommendedName>
</protein>
<dbReference type="AlphaFoldDB" id="A0AAY5JWV0"/>
<dbReference type="RefSeq" id="XP_019908702.1">
    <property type="nucleotide sequence ID" value="XM_020053143.2"/>
</dbReference>
<evidence type="ECO:0000256" key="12">
    <source>
        <dbReference type="PROSITE-ProRule" id="PRU00076"/>
    </source>
</evidence>
<reference evidence="17 18" key="1">
    <citation type="submission" date="2020-02" db="EMBL/GenBank/DDBJ databases">
        <title>Esox lucius (northern pike) genome, fEsoLuc1, primary haplotype.</title>
        <authorList>
            <person name="Myers G."/>
            <person name="Karagic N."/>
            <person name="Meyer A."/>
            <person name="Pippel M."/>
            <person name="Reichard M."/>
            <person name="Winkler S."/>
            <person name="Tracey A."/>
            <person name="Sims Y."/>
            <person name="Howe K."/>
            <person name="Rhie A."/>
            <person name="Formenti G."/>
            <person name="Durbin R."/>
            <person name="Fedrigo O."/>
            <person name="Jarvis E.D."/>
        </authorList>
    </citation>
    <scope>NUCLEOTIDE SEQUENCE [LARGE SCALE GENOMIC DNA]</scope>
</reference>
<keyword evidence="4" id="KW-0217">Developmental protein</keyword>
<evidence type="ECO:0000313" key="17">
    <source>
        <dbReference type="Ensembl" id="ENSELUP00000080831.1"/>
    </source>
</evidence>
<organism evidence="17 18">
    <name type="scientific">Esox lucius</name>
    <name type="common">Northern pike</name>
    <dbReference type="NCBI Taxonomy" id="8010"/>
    <lineage>
        <taxon>Eukaryota</taxon>
        <taxon>Metazoa</taxon>
        <taxon>Chordata</taxon>
        <taxon>Craniata</taxon>
        <taxon>Vertebrata</taxon>
        <taxon>Euteleostomi</taxon>
        <taxon>Actinopterygii</taxon>
        <taxon>Neopterygii</taxon>
        <taxon>Teleostei</taxon>
        <taxon>Protacanthopterygii</taxon>
        <taxon>Esociformes</taxon>
        <taxon>Esocidae</taxon>
        <taxon>Esox</taxon>
    </lineage>
</organism>
<dbReference type="Ensembl" id="ENSELUT00000090046.1">
    <property type="protein sequence ID" value="ENSELUP00000080831.1"/>
    <property type="gene ID" value="ENSELUG00000012238.3"/>
</dbReference>
<keyword evidence="11" id="KW-0325">Glycoprotein</keyword>
<feature type="disulfide bond" evidence="12">
    <location>
        <begin position="182"/>
        <end position="192"/>
    </location>
</feature>
<dbReference type="InterPro" id="IPR038677">
    <property type="entry name" value="WIF_sf"/>
</dbReference>
<evidence type="ECO:0000256" key="7">
    <source>
        <dbReference type="ARBA" id="ARBA00022687"/>
    </source>
</evidence>
<dbReference type="Gene3D" id="2.60.40.2170">
    <property type="entry name" value="Wnt, WIF domain"/>
    <property type="match status" value="1"/>
</dbReference>
<evidence type="ECO:0000313" key="18">
    <source>
        <dbReference type="Proteomes" id="UP000265140"/>
    </source>
</evidence>
<feature type="domain" description="WIF" evidence="16">
    <location>
        <begin position="38"/>
        <end position="177"/>
    </location>
</feature>
<keyword evidence="5" id="KW-0964">Secreted</keyword>
<feature type="domain" description="EGF-like" evidence="15">
    <location>
        <begin position="210"/>
        <end position="242"/>
    </location>
</feature>
<dbReference type="PANTHER" id="PTHR14949">
    <property type="entry name" value="EGF-LIKE-DOMAIN, MULTIPLE 7, 8"/>
    <property type="match status" value="1"/>
</dbReference>
<dbReference type="GO" id="GO:0005576">
    <property type="term" value="C:extracellular region"/>
    <property type="evidence" value="ECO:0007669"/>
    <property type="project" value="UniProtKB-SubCell"/>
</dbReference>
<evidence type="ECO:0000256" key="2">
    <source>
        <dbReference type="ARBA" id="ARBA00004613"/>
    </source>
</evidence>
<evidence type="ECO:0000256" key="4">
    <source>
        <dbReference type="ARBA" id="ARBA00022473"/>
    </source>
</evidence>
<comment type="caution">
    <text evidence="12">Lacks conserved residue(s) required for the propagation of feature annotation.</text>
</comment>
<dbReference type="SMART" id="SM00181">
    <property type="entry name" value="EGF"/>
    <property type="match status" value="4"/>
</dbReference>
<dbReference type="PROSITE" id="PS00022">
    <property type="entry name" value="EGF_1"/>
    <property type="match status" value="3"/>
</dbReference>
<evidence type="ECO:0000259" key="16">
    <source>
        <dbReference type="PROSITE" id="PS50814"/>
    </source>
</evidence>
<keyword evidence="6 12" id="KW-0245">EGF-like domain</keyword>
<evidence type="ECO:0000256" key="1">
    <source>
        <dbReference type="ARBA" id="ARBA00003309"/>
    </source>
</evidence>
<evidence type="ECO:0000256" key="3">
    <source>
        <dbReference type="ARBA" id="ARBA00013854"/>
    </source>
</evidence>